<protein>
    <submittedName>
        <fullName evidence="3">Putative Iodotyrosine dehalogenase 1</fullName>
    </submittedName>
</protein>
<proteinExistence type="predicted"/>
<feature type="compositionally biased region" description="Low complexity" evidence="1">
    <location>
        <begin position="458"/>
        <end position="475"/>
    </location>
</feature>
<dbReference type="STRING" id="104452.A0A0L7K4U9"/>
<dbReference type="InterPro" id="IPR005135">
    <property type="entry name" value="Endo/exonuclease/phosphatase"/>
</dbReference>
<feature type="region of interest" description="Disordered" evidence="1">
    <location>
        <begin position="199"/>
        <end position="226"/>
    </location>
</feature>
<dbReference type="Pfam" id="PF03372">
    <property type="entry name" value="Exo_endo_phos"/>
    <property type="match status" value="1"/>
</dbReference>
<feature type="region of interest" description="Disordered" evidence="1">
    <location>
        <begin position="241"/>
        <end position="268"/>
    </location>
</feature>
<dbReference type="PANTHER" id="PTHR33776">
    <property type="entry name" value="ENDO/EXONUCLEASE/PHOSPHATASE DOMAIN-CONTAINING PROTEIN"/>
    <property type="match status" value="1"/>
</dbReference>
<feature type="compositionally biased region" description="Polar residues" evidence="1">
    <location>
        <begin position="217"/>
        <end position="226"/>
    </location>
</feature>
<evidence type="ECO:0000313" key="4">
    <source>
        <dbReference type="Proteomes" id="UP000037510"/>
    </source>
</evidence>
<dbReference type="EMBL" id="JTDY01010322">
    <property type="protein sequence ID" value="KOB58247.1"/>
    <property type="molecule type" value="Genomic_DNA"/>
</dbReference>
<comment type="caution">
    <text evidence="3">The sequence shown here is derived from an EMBL/GenBank/DDBJ whole genome shotgun (WGS) entry which is preliminary data.</text>
</comment>
<dbReference type="SUPFAM" id="SSF56219">
    <property type="entry name" value="DNase I-like"/>
    <property type="match status" value="1"/>
</dbReference>
<dbReference type="GO" id="GO:0003824">
    <property type="term" value="F:catalytic activity"/>
    <property type="evidence" value="ECO:0007669"/>
    <property type="project" value="InterPro"/>
</dbReference>
<dbReference type="Proteomes" id="UP000037510">
    <property type="component" value="Unassembled WGS sequence"/>
</dbReference>
<feature type="non-terminal residue" evidence="3">
    <location>
        <position position="475"/>
    </location>
</feature>
<feature type="non-terminal residue" evidence="3">
    <location>
        <position position="1"/>
    </location>
</feature>
<evidence type="ECO:0000313" key="3">
    <source>
        <dbReference type="EMBL" id="KOB58247.1"/>
    </source>
</evidence>
<keyword evidence="4" id="KW-1185">Reference proteome</keyword>
<dbReference type="InterPro" id="IPR036691">
    <property type="entry name" value="Endo/exonu/phosph_ase_sf"/>
</dbReference>
<dbReference type="Gene3D" id="3.60.10.10">
    <property type="entry name" value="Endonuclease/exonuclease/phosphatase"/>
    <property type="match status" value="1"/>
</dbReference>
<name>A0A0L7K4U9_OPEBR</name>
<sequence>YCGLVALTSTPLNCSARLRDLMSRPATERLELLLPVGRPHEDCTGVIYVPKRLPGVSVRTFYGVPPDWTVCGSTCLSAFLAPYAIQTLCLMRHFTTKTFNLQPDKHDNKKIIVLYGLTEYHNENENDLEKRVTSMFMDVMNIDLTGYVEETIRMGKYGRRRPIRLEIISKRMTKYILNNARQFKSTGVYVSEYLSGQALEDKRRDQERRHPARLSRPNFQENTSQHNYHPIISKARESLIKPTETQKSAPQSLGIGSTSTAQTKSPNATPQKIGALIDEAKFQTICLSETWIRDSLKSLIQIDGYEFAATFCRQKYKGGGVAILTQTGLDYKELPDFGRLSVEYYVECCAVEIKRENTIIINTYRLDRGIETFFTFLNDLLVLIRKRNLMKKVVIITGDFNIDKSSMNAIPARKTPPAAPASAWDRSHHHSVTSRQFNLPVVEHHERYPREVGPPAAPASAWGAPTTTASPADVL</sequence>
<evidence type="ECO:0000259" key="2">
    <source>
        <dbReference type="Pfam" id="PF03372"/>
    </source>
</evidence>
<feature type="compositionally biased region" description="Basic and acidic residues" evidence="1">
    <location>
        <begin position="199"/>
        <end position="209"/>
    </location>
</feature>
<feature type="compositionally biased region" description="Polar residues" evidence="1">
    <location>
        <begin position="243"/>
        <end position="268"/>
    </location>
</feature>
<dbReference type="PANTHER" id="PTHR33776:SF4">
    <property type="entry name" value="ENDONUCLEASE_EXONUCLEASE_PHOSPHATASE DOMAIN-CONTAINING PROTEIN"/>
    <property type="match status" value="1"/>
</dbReference>
<dbReference type="AlphaFoldDB" id="A0A0L7K4U9"/>
<organism evidence="3 4">
    <name type="scientific">Operophtera brumata</name>
    <name type="common">Winter moth</name>
    <name type="synonym">Phalaena brumata</name>
    <dbReference type="NCBI Taxonomy" id="104452"/>
    <lineage>
        <taxon>Eukaryota</taxon>
        <taxon>Metazoa</taxon>
        <taxon>Ecdysozoa</taxon>
        <taxon>Arthropoda</taxon>
        <taxon>Hexapoda</taxon>
        <taxon>Insecta</taxon>
        <taxon>Pterygota</taxon>
        <taxon>Neoptera</taxon>
        <taxon>Endopterygota</taxon>
        <taxon>Lepidoptera</taxon>
        <taxon>Glossata</taxon>
        <taxon>Ditrysia</taxon>
        <taxon>Geometroidea</taxon>
        <taxon>Geometridae</taxon>
        <taxon>Larentiinae</taxon>
        <taxon>Operophtera</taxon>
    </lineage>
</organism>
<accession>A0A0L7K4U9</accession>
<evidence type="ECO:0000256" key="1">
    <source>
        <dbReference type="SAM" id="MobiDB-lite"/>
    </source>
</evidence>
<reference evidence="3 4" key="1">
    <citation type="journal article" date="2015" name="Genome Biol. Evol.">
        <title>The genome of winter moth (Operophtera brumata) provides a genomic perspective on sexual dimorphism and phenology.</title>
        <authorList>
            <person name="Derks M.F."/>
            <person name="Smit S."/>
            <person name="Salis L."/>
            <person name="Schijlen E."/>
            <person name="Bossers A."/>
            <person name="Mateman C."/>
            <person name="Pijl A.S."/>
            <person name="de Ridder D."/>
            <person name="Groenen M.A."/>
            <person name="Visser M.E."/>
            <person name="Megens H.J."/>
        </authorList>
    </citation>
    <scope>NUCLEOTIDE SEQUENCE [LARGE SCALE GENOMIC DNA]</scope>
    <source>
        <strain evidence="3">WM2013NL</strain>
        <tissue evidence="3">Head and thorax</tissue>
    </source>
</reference>
<gene>
    <name evidence="3" type="ORF">OBRU01_23302</name>
</gene>
<feature type="domain" description="Endonuclease/exonuclease/phosphatase" evidence="2">
    <location>
        <begin position="267"/>
        <end position="419"/>
    </location>
</feature>
<feature type="region of interest" description="Disordered" evidence="1">
    <location>
        <begin position="450"/>
        <end position="475"/>
    </location>
</feature>